<dbReference type="InterPro" id="IPR022711">
    <property type="entry name" value="RNase_Y_N"/>
</dbReference>
<reference evidence="8" key="1">
    <citation type="journal article" date="2014" name="Front. Microbiol.">
        <title>High frequency of phylogenetically diverse reductive dehalogenase-homologous genes in deep subseafloor sedimentary metagenomes.</title>
        <authorList>
            <person name="Kawai M."/>
            <person name="Futagami T."/>
            <person name="Toyoda A."/>
            <person name="Takaki Y."/>
            <person name="Nishi S."/>
            <person name="Hori S."/>
            <person name="Arai W."/>
            <person name="Tsubouchi T."/>
            <person name="Morono Y."/>
            <person name="Uchiyama I."/>
            <person name="Ito T."/>
            <person name="Fujiyama A."/>
            <person name="Inagaki F."/>
            <person name="Takami H."/>
        </authorList>
    </citation>
    <scope>NUCLEOTIDE SEQUENCE</scope>
    <source>
        <strain evidence="8">Expedition CK06-06</strain>
    </source>
</reference>
<dbReference type="InterPro" id="IPR006675">
    <property type="entry name" value="HDIG_dom"/>
</dbReference>
<dbReference type="PROSITE" id="PS50084">
    <property type="entry name" value="KH_TYPE_1"/>
    <property type="match status" value="1"/>
</dbReference>
<keyword evidence="5" id="KW-0175">Coiled coil</keyword>
<evidence type="ECO:0000256" key="3">
    <source>
        <dbReference type="ARBA" id="ARBA00022801"/>
    </source>
</evidence>
<protein>
    <recommendedName>
        <fullName evidence="7">HD domain-containing protein</fullName>
    </recommendedName>
</protein>
<dbReference type="GO" id="GO:0016020">
    <property type="term" value="C:membrane"/>
    <property type="evidence" value="ECO:0007669"/>
    <property type="project" value="InterPro"/>
</dbReference>
<keyword evidence="3" id="KW-0378">Hydrolase</keyword>
<evidence type="ECO:0000259" key="7">
    <source>
        <dbReference type="PROSITE" id="PS51831"/>
    </source>
</evidence>
<evidence type="ECO:0000256" key="6">
    <source>
        <dbReference type="SAM" id="Phobius"/>
    </source>
</evidence>
<keyword evidence="6" id="KW-0472">Membrane</keyword>
<dbReference type="NCBIfam" id="TIGR03319">
    <property type="entry name" value="RNase_Y"/>
    <property type="match status" value="1"/>
</dbReference>
<dbReference type="FunFam" id="1.10.3210.10:FF:000013">
    <property type="entry name" value="Ribonuclease Y"/>
    <property type="match status" value="1"/>
</dbReference>
<dbReference type="GO" id="GO:0006402">
    <property type="term" value="P:mRNA catabolic process"/>
    <property type="evidence" value="ECO:0007669"/>
    <property type="project" value="InterPro"/>
</dbReference>
<dbReference type="EMBL" id="BART01000561">
    <property type="protein sequence ID" value="GAG73525.1"/>
    <property type="molecule type" value="Genomic_DNA"/>
</dbReference>
<dbReference type="GO" id="GO:0004519">
    <property type="term" value="F:endonuclease activity"/>
    <property type="evidence" value="ECO:0007669"/>
    <property type="project" value="UniProtKB-KW"/>
</dbReference>
<dbReference type="SUPFAM" id="SSF54791">
    <property type="entry name" value="Eukaryotic type KH-domain (KH-domain type I)"/>
    <property type="match status" value="1"/>
</dbReference>
<dbReference type="InterPro" id="IPR003607">
    <property type="entry name" value="HD/PDEase_dom"/>
</dbReference>
<dbReference type="Gene3D" id="1.10.3210.10">
    <property type="entry name" value="Hypothetical protein af1432"/>
    <property type="match status" value="1"/>
</dbReference>
<accession>X0ZUT1</accession>
<dbReference type="PANTHER" id="PTHR12826:SF15">
    <property type="entry name" value="RIBONUCLEASE Y"/>
    <property type="match status" value="1"/>
</dbReference>
<dbReference type="NCBIfam" id="TIGR00277">
    <property type="entry name" value="HDIG"/>
    <property type="match status" value="1"/>
</dbReference>
<dbReference type="InterPro" id="IPR036612">
    <property type="entry name" value="KH_dom_type_1_sf"/>
</dbReference>
<evidence type="ECO:0000256" key="1">
    <source>
        <dbReference type="ARBA" id="ARBA00022722"/>
    </source>
</evidence>
<keyword evidence="1" id="KW-0540">Nuclease</keyword>
<dbReference type="Pfam" id="PF01966">
    <property type="entry name" value="HD"/>
    <property type="match status" value="1"/>
</dbReference>
<dbReference type="Pfam" id="PF00013">
    <property type="entry name" value="KH_1"/>
    <property type="match status" value="1"/>
</dbReference>
<dbReference type="GO" id="GO:0016787">
    <property type="term" value="F:hydrolase activity"/>
    <property type="evidence" value="ECO:0007669"/>
    <property type="project" value="UniProtKB-KW"/>
</dbReference>
<evidence type="ECO:0000256" key="2">
    <source>
        <dbReference type="ARBA" id="ARBA00022759"/>
    </source>
</evidence>
<dbReference type="InterPro" id="IPR004088">
    <property type="entry name" value="KH_dom_type_1"/>
</dbReference>
<dbReference type="AlphaFoldDB" id="X0ZUT1"/>
<organism evidence="8">
    <name type="scientific">marine sediment metagenome</name>
    <dbReference type="NCBI Taxonomy" id="412755"/>
    <lineage>
        <taxon>unclassified sequences</taxon>
        <taxon>metagenomes</taxon>
        <taxon>ecological metagenomes</taxon>
    </lineage>
</organism>
<keyword evidence="4" id="KW-0694">RNA-binding</keyword>
<sequence length="513" mass="58168">MDLLIKIVTLAMAIVLGFFIGFFYRKYIIDSKLSSAEQKANLLLSNAKKEAQAIKKEALLEGKEEIQNLKTGVEEETKKQRFELKKMEKRLLDREDSIEKKNHYLEKKEQTINQKKEELESKNKKLDELLNKEILRLEAIAELTKEEAKAILIKRIEEEARYESVKEIRNIEAKLKEDAEAMAKKIISQAIQRCALDHVSETTVSVVNLPNDEMKGRIIGREGRNIRVFENLTGINIIVDDTPEAVILSSFDPVRREIARVTLENLIMDGRIHPARIEEMYGKASKIINSEIKLEGEQAVFDTNISELNPGIVKVLGRLKYRTSYGQNVLLHSKEVAYVAGVIAAELGMNVKKAKRAGLLHDIGKALTHDIEGSHAIIGAELAKRLNEDEEICHAIESHHNEVEARSALDVIIQAADQISGGRPGARREALESYVKRLESLEKIATEFKGIEKAYAIQAGREIRVMVKPEEVDDDRSFVLAKEIAREIEKEMEYPGQIRVTVIRESRAIEYAK</sequence>
<feature type="transmembrane region" description="Helical" evidence="6">
    <location>
        <begin position="7"/>
        <end position="24"/>
    </location>
</feature>
<dbReference type="SMART" id="SM00471">
    <property type="entry name" value="HDc"/>
    <property type="match status" value="1"/>
</dbReference>
<evidence type="ECO:0000256" key="4">
    <source>
        <dbReference type="ARBA" id="ARBA00022884"/>
    </source>
</evidence>
<comment type="caution">
    <text evidence="8">The sequence shown here is derived from an EMBL/GenBank/DDBJ whole genome shotgun (WGS) entry which is preliminary data.</text>
</comment>
<feature type="domain" description="HD" evidence="7">
    <location>
        <begin position="329"/>
        <end position="422"/>
    </location>
</feature>
<dbReference type="SMART" id="SM00322">
    <property type="entry name" value="KH"/>
    <property type="match status" value="1"/>
</dbReference>
<dbReference type="SUPFAM" id="SSF109604">
    <property type="entry name" value="HD-domain/PDEase-like"/>
    <property type="match status" value="1"/>
</dbReference>
<dbReference type="CDD" id="cd00077">
    <property type="entry name" value="HDc"/>
    <property type="match status" value="1"/>
</dbReference>
<keyword evidence="6" id="KW-1133">Transmembrane helix</keyword>
<dbReference type="InterPro" id="IPR004087">
    <property type="entry name" value="KH_dom"/>
</dbReference>
<keyword evidence="2" id="KW-0255">Endonuclease</keyword>
<gene>
    <name evidence="8" type="ORF">S01H4_02547</name>
</gene>
<dbReference type="InterPro" id="IPR017705">
    <property type="entry name" value="Ribonuclease_Y"/>
</dbReference>
<dbReference type="Pfam" id="PF12072">
    <property type="entry name" value="RNase_Y_N"/>
    <property type="match status" value="1"/>
</dbReference>
<feature type="coiled-coil region" evidence="5">
    <location>
        <begin position="98"/>
        <end position="136"/>
    </location>
</feature>
<name>X0ZUT1_9ZZZZ</name>
<dbReference type="PROSITE" id="PS51831">
    <property type="entry name" value="HD"/>
    <property type="match status" value="1"/>
</dbReference>
<dbReference type="GO" id="GO:0003723">
    <property type="term" value="F:RNA binding"/>
    <property type="evidence" value="ECO:0007669"/>
    <property type="project" value="UniProtKB-KW"/>
</dbReference>
<dbReference type="PANTHER" id="PTHR12826">
    <property type="entry name" value="RIBONUCLEASE Y"/>
    <property type="match status" value="1"/>
</dbReference>
<dbReference type="Gene3D" id="3.30.1370.10">
    <property type="entry name" value="K Homology domain, type 1"/>
    <property type="match status" value="1"/>
</dbReference>
<proteinExistence type="inferred from homology"/>
<dbReference type="InterPro" id="IPR006674">
    <property type="entry name" value="HD_domain"/>
</dbReference>
<dbReference type="CDD" id="cd22431">
    <property type="entry name" value="KH-I_RNaseY"/>
    <property type="match status" value="1"/>
</dbReference>
<dbReference type="HAMAP" id="MF_00335">
    <property type="entry name" value="RNase_Y"/>
    <property type="match status" value="1"/>
</dbReference>
<keyword evidence="6" id="KW-0812">Transmembrane</keyword>
<evidence type="ECO:0000313" key="8">
    <source>
        <dbReference type="EMBL" id="GAG73525.1"/>
    </source>
</evidence>
<evidence type="ECO:0000256" key="5">
    <source>
        <dbReference type="SAM" id="Coils"/>
    </source>
</evidence>